<reference evidence="2" key="1">
    <citation type="journal article" date="2017" name="Elife">
        <title>The kinetoplastid-infecting Bodo saltans virus (BsV), a window into the most abundant giant viruses in the sea.</title>
        <authorList>
            <person name="Deeg C.M."/>
            <person name="Chow C.-E.T."/>
            <person name="Suttle C.A."/>
        </authorList>
    </citation>
    <scope>NUCLEOTIDE SEQUENCE</scope>
    <source>
        <strain evidence="2">NG1</strain>
    </source>
</reference>
<dbReference type="InterPro" id="IPR024049">
    <property type="entry name" value="eRF1_1_sf"/>
</dbReference>
<dbReference type="Pfam" id="PF03464">
    <property type="entry name" value="eRF1_2"/>
    <property type="match status" value="1"/>
</dbReference>
<feature type="domain" description="eRF1" evidence="1">
    <location>
        <begin position="73"/>
        <end position="136"/>
    </location>
</feature>
<protein>
    <submittedName>
        <fullName evidence="2">Eukaryotic release factor eRF1</fullName>
    </submittedName>
</protein>
<evidence type="ECO:0000313" key="2">
    <source>
        <dbReference type="EMBL" id="ATZ80563.1"/>
    </source>
</evidence>
<dbReference type="InterPro" id="IPR005141">
    <property type="entry name" value="eRF1_2"/>
</dbReference>
<organism evidence="2">
    <name type="scientific">Bodo saltans virus</name>
    <dbReference type="NCBI Taxonomy" id="2024608"/>
    <lineage>
        <taxon>Viruses</taxon>
        <taxon>Varidnaviria</taxon>
        <taxon>Bamfordvirae</taxon>
        <taxon>Nucleocytoviricota</taxon>
        <taxon>Megaviricetes</taxon>
        <taxon>Imitervirales</taxon>
        <taxon>Mimiviridae</taxon>
        <taxon>Klosneuvirinae</taxon>
        <taxon>Theiavirus</taxon>
        <taxon>Theiavirus salishense</taxon>
    </lineage>
</organism>
<dbReference type="Proteomes" id="UP000240325">
    <property type="component" value="Segment"/>
</dbReference>
<evidence type="ECO:0000259" key="1">
    <source>
        <dbReference type="Pfam" id="PF03464"/>
    </source>
</evidence>
<dbReference type="Gene3D" id="3.30.420.60">
    <property type="entry name" value="eRF1 domain 2"/>
    <property type="match status" value="1"/>
</dbReference>
<dbReference type="EMBL" id="MF782455">
    <property type="protein sequence ID" value="ATZ80563.1"/>
    <property type="molecule type" value="Genomic_DNA"/>
</dbReference>
<accession>A0A2H4UUE7</accession>
<dbReference type="InterPro" id="IPR042226">
    <property type="entry name" value="eFR1_2_sf"/>
</dbReference>
<gene>
    <name evidence="2" type="ORF">BMW23_0516</name>
</gene>
<dbReference type="SUPFAM" id="SSF53137">
    <property type="entry name" value="Translational machinery components"/>
    <property type="match status" value="1"/>
</dbReference>
<name>A0A2H4UUE7_9VIRU</name>
<evidence type="ECO:0000313" key="3">
    <source>
        <dbReference type="Proteomes" id="UP000240325"/>
    </source>
</evidence>
<keyword evidence="3" id="KW-1185">Reference proteome</keyword>
<proteinExistence type="predicted"/>
<sequence length="269" mass="31546">MRILDLIEYNFDNITKANTKGIFIFCGIDEYDDEIFYTMEPNLISKMFYYNCGSKFITDIMIPYFEEYSGTIIFVNGEICIIYKYTDGHFEICNSFKSMICEKHKKGGQSSVRFGRIADNIREKFIITIIEHINKLGKKSNWIFGSKDIIDDVYERKNTISVELLNGGFIEFDKTTINDTQKWIQYIKNINTDDDIIEQIATSIDKGENNLNFELDMIDNIDVYEFIILCPNFPDIDKIEETNKIIKLKMSSKFYGKLKDFVCIGKLYY</sequence>
<dbReference type="SUPFAM" id="SSF55481">
    <property type="entry name" value="N-terminal domain of eukaryotic peptide chain release factor subunit 1, ERF1"/>
    <property type="match status" value="1"/>
</dbReference>